<sequence length="728" mass="82814">EKCELSSTMSSIASIASQIKLEQERAEAGEREISCLLAELSKYEMANTDDYTAGIIDQQVIQQSKINDTRSSSLSTTQKTIKSLVDQTSAVYSTASHFVRVLSESVSYASEEIEKYRNRIGCLQRQREKKISGLEQKVTEQRLTMEGLCEKTAVNKETPTGLEKLTLLLKRMKLIYVPVILHIAYTKTSENLYRVIAQYESELERNRECLEHEKEYVRLQNARIIEEQNELDELSRKKAEAMEKHVQAQDSLEKLLAAQSASERKLSELKDEINSTDEKLSQLRASRSALEEQFNSESAEWERDVTIKKVLIYFVDIDIEFGPLMKATWGQTLYAFHAPYEQRDVNCIVQEECQAKCAELERQVISQQEELQLLNCQVEILEERFGDKSKWTKEEWQQALQEQRDEIERLNSEMTEYMVATQAMKKELSDNREEKSYEESVFALERDLLAFTERIALEKKIMQERRALVLSNLNCARERVAQQQESFSATRDEYEKLLSEMNSIQAQIEAFTSLRTPSKPVELGTTTGGSTRKSLTRRRKGTRRKVESDSDDGSTHSCIPEVEGLKPFSPATISLKQQKNNGSSCSRNTKAVLRDVRIENKIPVDVHDDEVQAANSKTTAAVFEGVESMQPTGQNNRKSSTVESESITSNGDYSPLCETLVSKRFPKDIFLRESPSIDAIDSAVSPNVSNGTFMETDSDQSIWSCASPRKPANTMDTTVDTDLDQSVW</sequence>
<feature type="region of interest" description="Disordered" evidence="2">
    <location>
        <begin position="706"/>
        <end position="728"/>
    </location>
</feature>
<feature type="compositionally biased region" description="Acidic residues" evidence="2">
    <location>
        <begin position="719"/>
        <end position="728"/>
    </location>
</feature>
<dbReference type="AlphaFoldDB" id="A0AAN8F4Q2"/>
<dbReference type="EMBL" id="WIXE01015783">
    <property type="protein sequence ID" value="KAK5973196.1"/>
    <property type="molecule type" value="Genomic_DNA"/>
</dbReference>
<feature type="coiled-coil region" evidence="1">
    <location>
        <begin position="217"/>
        <end position="300"/>
    </location>
</feature>
<feature type="region of interest" description="Disordered" evidence="2">
    <location>
        <begin position="628"/>
        <end position="649"/>
    </location>
</feature>
<accession>A0AAN8F4Q2</accession>
<protein>
    <submittedName>
        <fullName evidence="3">Uncharacterized protein</fullName>
    </submittedName>
</protein>
<proteinExistence type="predicted"/>
<feature type="region of interest" description="Disordered" evidence="2">
    <location>
        <begin position="517"/>
        <end position="563"/>
    </location>
</feature>
<keyword evidence="1" id="KW-0175">Coiled coil</keyword>
<feature type="coiled-coil region" evidence="1">
    <location>
        <begin position="487"/>
        <end position="514"/>
    </location>
</feature>
<evidence type="ECO:0000256" key="2">
    <source>
        <dbReference type="SAM" id="MobiDB-lite"/>
    </source>
</evidence>
<feature type="coiled-coil region" evidence="1">
    <location>
        <begin position="350"/>
        <end position="420"/>
    </location>
</feature>
<name>A0AAN8F4Q2_TRICO</name>
<keyword evidence="4" id="KW-1185">Reference proteome</keyword>
<organism evidence="3 4">
    <name type="scientific">Trichostrongylus colubriformis</name>
    <name type="common">Black scour worm</name>
    <dbReference type="NCBI Taxonomy" id="6319"/>
    <lineage>
        <taxon>Eukaryota</taxon>
        <taxon>Metazoa</taxon>
        <taxon>Ecdysozoa</taxon>
        <taxon>Nematoda</taxon>
        <taxon>Chromadorea</taxon>
        <taxon>Rhabditida</taxon>
        <taxon>Rhabditina</taxon>
        <taxon>Rhabditomorpha</taxon>
        <taxon>Strongyloidea</taxon>
        <taxon>Trichostrongylidae</taxon>
        <taxon>Trichostrongylus</taxon>
    </lineage>
</organism>
<gene>
    <name evidence="3" type="ORF">GCK32_010675</name>
</gene>
<evidence type="ECO:0000256" key="1">
    <source>
        <dbReference type="SAM" id="Coils"/>
    </source>
</evidence>
<feature type="compositionally biased region" description="Polar residues" evidence="2">
    <location>
        <begin position="524"/>
        <end position="533"/>
    </location>
</feature>
<feature type="compositionally biased region" description="Polar residues" evidence="2">
    <location>
        <begin position="629"/>
        <end position="649"/>
    </location>
</feature>
<feature type="compositionally biased region" description="Basic residues" evidence="2">
    <location>
        <begin position="534"/>
        <end position="543"/>
    </location>
</feature>
<dbReference type="Proteomes" id="UP001331761">
    <property type="component" value="Unassembled WGS sequence"/>
</dbReference>
<comment type="caution">
    <text evidence="3">The sequence shown here is derived from an EMBL/GenBank/DDBJ whole genome shotgun (WGS) entry which is preliminary data.</text>
</comment>
<reference evidence="3 4" key="1">
    <citation type="submission" date="2019-10" db="EMBL/GenBank/DDBJ databases">
        <title>Assembly and Annotation for the nematode Trichostrongylus colubriformis.</title>
        <authorList>
            <person name="Martin J."/>
        </authorList>
    </citation>
    <scope>NUCLEOTIDE SEQUENCE [LARGE SCALE GENOMIC DNA]</scope>
    <source>
        <strain evidence="3">G859</strain>
        <tissue evidence="3">Whole worm</tissue>
    </source>
</reference>
<feature type="non-terminal residue" evidence="3">
    <location>
        <position position="1"/>
    </location>
</feature>
<evidence type="ECO:0000313" key="4">
    <source>
        <dbReference type="Proteomes" id="UP001331761"/>
    </source>
</evidence>
<evidence type="ECO:0000313" key="3">
    <source>
        <dbReference type="EMBL" id="KAK5973196.1"/>
    </source>
</evidence>